<dbReference type="InterPro" id="IPR023006">
    <property type="entry name" value="YchJ-like"/>
</dbReference>
<gene>
    <name evidence="4" type="ORF">IPK02_20175</name>
</gene>
<dbReference type="SUPFAM" id="SSF54427">
    <property type="entry name" value="NTF2-like"/>
    <property type="match status" value="1"/>
</dbReference>
<dbReference type="InterPro" id="IPR032710">
    <property type="entry name" value="NTF2-like_dom_sf"/>
</dbReference>
<dbReference type="Pfam" id="PF02810">
    <property type="entry name" value="SEC-C"/>
    <property type="match status" value="1"/>
</dbReference>
<dbReference type="InterPro" id="IPR048469">
    <property type="entry name" value="YchJ-like_M"/>
</dbReference>
<sequence>MNPRKKSRTARLPGGPGDAVPCPCGSQHAYADCCGPLHEGAPAPDAAALMRSRYSAYVMGLHGYLLATWHPSTRPQQVDLDVDPSPRWLGLEIRRHVPTGPDTAIAEFVARYRLAGRAQRLHEVSRFVRVDGRWYYLDGDFPASGSMVTAACDAAG</sequence>
<reference evidence="4 5" key="1">
    <citation type="submission" date="2020-10" db="EMBL/GenBank/DDBJ databases">
        <title>Connecting structure to function with the recovery of over 1000 high-quality activated sludge metagenome-assembled genomes encoding full-length rRNA genes using long-read sequencing.</title>
        <authorList>
            <person name="Singleton C.M."/>
            <person name="Petriglieri F."/>
            <person name="Kristensen J.M."/>
            <person name="Kirkegaard R.H."/>
            <person name="Michaelsen T.Y."/>
            <person name="Andersen M.H."/>
            <person name="Karst S.M."/>
            <person name="Dueholm M.S."/>
            <person name="Nielsen P.H."/>
            <person name="Albertsen M."/>
        </authorList>
    </citation>
    <scope>NUCLEOTIDE SEQUENCE [LARGE SCALE GENOMIC DNA]</scope>
    <source>
        <strain evidence="4">Fred_18-Q3-R57-64_BAT3C.720</strain>
    </source>
</reference>
<feature type="domain" description="YchJ-like middle NTF2-like" evidence="3">
    <location>
        <begin position="46"/>
        <end position="139"/>
    </location>
</feature>
<dbReference type="Pfam" id="PF17775">
    <property type="entry name" value="YchJ_M-like"/>
    <property type="match status" value="1"/>
</dbReference>
<accession>A0A935TDI3</accession>
<name>A0A935TDI3_9PROT</name>
<dbReference type="HAMAP" id="MF_00612">
    <property type="entry name" value="UPF0225"/>
    <property type="match status" value="1"/>
</dbReference>
<comment type="similarity">
    <text evidence="1 2">Belongs to the UPF0225 family.</text>
</comment>
<evidence type="ECO:0000256" key="2">
    <source>
        <dbReference type="HAMAP-Rule" id="MF_00612"/>
    </source>
</evidence>
<dbReference type="PANTHER" id="PTHR33747">
    <property type="entry name" value="UPF0225 PROTEIN SCO1677"/>
    <property type="match status" value="1"/>
</dbReference>
<organism evidence="4 5">
    <name type="scientific">Candidatus Accumulibacter affinis</name>
    <dbReference type="NCBI Taxonomy" id="2954384"/>
    <lineage>
        <taxon>Bacteria</taxon>
        <taxon>Pseudomonadati</taxon>
        <taxon>Pseudomonadota</taxon>
        <taxon>Betaproteobacteria</taxon>
        <taxon>Candidatus Accumulibacter</taxon>
    </lineage>
</organism>
<proteinExistence type="inferred from homology"/>
<evidence type="ECO:0000313" key="5">
    <source>
        <dbReference type="Proteomes" id="UP000706151"/>
    </source>
</evidence>
<dbReference type="AlphaFoldDB" id="A0A935TDI3"/>
<dbReference type="Proteomes" id="UP000706151">
    <property type="component" value="Unassembled WGS sequence"/>
</dbReference>
<dbReference type="PANTHER" id="PTHR33747:SF1">
    <property type="entry name" value="ADENYLATE CYCLASE-ASSOCIATED CAP C-TERMINAL DOMAIN-CONTAINING PROTEIN"/>
    <property type="match status" value="1"/>
</dbReference>
<evidence type="ECO:0000313" key="4">
    <source>
        <dbReference type="EMBL" id="MBK7956074.1"/>
    </source>
</evidence>
<evidence type="ECO:0000256" key="1">
    <source>
        <dbReference type="ARBA" id="ARBA00010839"/>
    </source>
</evidence>
<dbReference type="EMBL" id="JADJOT010000011">
    <property type="protein sequence ID" value="MBK7956074.1"/>
    <property type="molecule type" value="Genomic_DNA"/>
</dbReference>
<protein>
    <recommendedName>
        <fullName evidence="2">UPF0225 protein IPK02_20175</fullName>
    </recommendedName>
</protein>
<evidence type="ECO:0000259" key="3">
    <source>
        <dbReference type="Pfam" id="PF17775"/>
    </source>
</evidence>
<dbReference type="InterPro" id="IPR004027">
    <property type="entry name" value="SEC_C_motif"/>
</dbReference>
<comment type="caution">
    <text evidence="4">The sequence shown here is derived from an EMBL/GenBank/DDBJ whole genome shotgun (WGS) entry which is preliminary data.</text>
</comment>
<dbReference type="Gene3D" id="3.10.450.50">
    <property type="match status" value="1"/>
</dbReference>